<proteinExistence type="predicted"/>
<organism evidence="1">
    <name type="scientific">Aegilops tauschii</name>
    <name type="common">Tausch's goatgrass</name>
    <name type="synonym">Aegilops squarrosa</name>
    <dbReference type="NCBI Taxonomy" id="37682"/>
    <lineage>
        <taxon>Eukaryota</taxon>
        <taxon>Viridiplantae</taxon>
        <taxon>Streptophyta</taxon>
        <taxon>Embryophyta</taxon>
        <taxon>Tracheophyta</taxon>
        <taxon>Spermatophyta</taxon>
        <taxon>Magnoliopsida</taxon>
        <taxon>Liliopsida</taxon>
        <taxon>Poales</taxon>
        <taxon>Poaceae</taxon>
        <taxon>BOP clade</taxon>
        <taxon>Pooideae</taxon>
        <taxon>Triticodae</taxon>
        <taxon>Triticeae</taxon>
        <taxon>Triticinae</taxon>
        <taxon>Aegilops</taxon>
    </lineage>
</organism>
<accession>R7WED3</accession>
<sequence>MVRAVSMDALVPGMLGLSDELYVKGYEIEGLRTKFVAYRERIVEEVNRTLVSVEVQQPDGTTLALDTTCFGVVGSMTVNNLGELLTGELQANGLRPVAFSADGIVLPEDCLFAVINKQFPSKNGFISLLCITENIEEEEEDIVDGAY</sequence>
<dbReference type="EnsemblPlants" id="EMT17829">
    <property type="protein sequence ID" value="EMT17829"/>
    <property type="gene ID" value="F775_09000"/>
</dbReference>
<reference evidence="1" key="1">
    <citation type="submission" date="2015-06" db="UniProtKB">
        <authorList>
            <consortium name="EnsemblPlants"/>
        </authorList>
    </citation>
    <scope>IDENTIFICATION</scope>
</reference>
<dbReference type="AlphaFoldDB" id="R7WED3"/>
<evidence type="ECO:0000313" key="1">
    <source>
        <dbReference type="EnsemblPlants" id="EMT17829"/>
    </source>
</evidence>
<name>R7WED3_AEGTA</name>
<protein>
    <submittedName>
        <fullName evidence="1">Uncharacterized protein</fullName>
    </submittedName>
</protein>